<dbReference type="AlphaFoldDB" id="A0A0L6VLH3"/>
<comment type="caution">
    <text evidence="1">The sequence shown here is derived from an EMBL/GenBank/DDBJ whole genome shotgun (WGS) entry which is preliminary data.</text>
</comment>
<accession>A0A0L6VLH3</accession>
<dbReference type="EMBL" id="LAVV01004277">
    <property type="protein sequence ID" value="KNZ61559.1"/>
    <property type="molecule type" value="Genomic_DNA"/>
</dbReference>
<name>A0A0L6VLH3_9BASI</name>
<gene>
    <name evidence="1" type="ORF">VP01_13850g1</name>
</gene>
<keyword evidence="2" id="KW-1185">Reference proteome</keyword>
<feature type="non-terminal residue" evidence="1">
    <location>
        <position position="1"/>
    </location>
</feature>
<dbReference type="Proteomes" id="UP000037035">
    <property type="component" value="Unassembled WGS sequence"/>
</dbReference>
<dbReference type="PANTHER" id="PTHR11439">
    <property type="entry name" value="GAG-POL-RELATED RETROTRANSPOSON"/>
    <property type="match status" value="1"/>
</dbReference>
<protein>
    <submittedName>
        <fullName evidence="1">Uncharacterized protein</fullName>
    </submittedName>
</protein>
<organism evidence="1 2">
    <name type="scientific">Puccinia sorghi</name>
    <dbReference type="NCBI Taxonomy" id="27349"/>
    <lineage>
        <taxon>Eukaryota</taxon>
        <taxon>Fungi</taxon>
        <taxon>Dikarya</taxon>
        <taxon>Basidiomycota</taxon>
        <taxon>Pucciniomycotina</taxon>
        <taxon>Pucciniomycetes</taxon>
        <taxon>Pucciniales</taxon>
        <taxon>Pucciniaceae</taxon>
        <taxon>Puccinia</taxon>
    </lineage>
</organism>
<proteinExistence type="predicted"/>
<reference evidence="1 2" key="1">
    <citation type="submission" date="2015-08" db="EMBL/GenBank/DDBJ databases">
        <title>Next Generation Sequencing and Analysis of the Genome of Puccinia sorghi L Schw, the Causal Agent of Maize Common Rust.</title>
        <authorList>
            <person name="Rochi L."/>
            <person name="Burguener G."/>
            <person name="Darino M."/>
            <person name="Turjanski A."/>
            <person name="Kreff E."/>
            <person name="Dieguez M.J."/>
            <person name="Sacco F."/>
        </authorList>
    </citation>
    <scope>NUCLEOTIDE SEQUENCE [LARGE SCALE GENOMIC DNA]</scope>
    <source>
        <strain evidence="1 2">RO10H11247</strain>
    </source>
</reference>
<dbReference type="VEuPathDB" id="FungiDB:VP01_13850g1"/>
<dbReference type="PANTHER" id="PTHR11439:SF440">
    <property type="entry name" value="INTEGRASE CATALYTIC DOMAIN-CONTAINING PROTEIN"/>
    <property type="match status" value="1"/>
</dbReference>
<evidence type="ECO:0000313" key="1">
    <source>
        <dbReference type="EMBL" id="KNZ61559.1"/>
    </source>
</evidence>
<evidence type="ECO:0000313" key="2">
    <source>
        <dbReference type="Proteomes" id="UP000037035"/>
    </source>
</evidence>
<dbReference type="OrthoDB" id="3344688at2759"/>
<sequence>LKVNYRTFTGILNYLSCRTRPDLAPAVSILSSLNNAPGINYWKEVLHVWKYLKGSKELKLTFRPSSASHTNGLEHYTDATWADNFNTRLSRSGFICFWKNCPIAWNSKKKRTSLYCLQKRK</sequence>